<dbReference type="PANTHER" id="PTHR43811">
    <property type="entry name" value="FKBP-TYPE PEPTIDYL-PROLYL CIS-TRANS ISOMERASE FKPA"/>
    <property type="match status" value="1"/>
</dbReference>
<dbReference type="Pfam" id="PF01346">
    <property type="entry name" value="FKBP_N"/>
    <property type="match status" value="1"/>
</dbReference>
<evidence type="ECO:0000256" key="1">
    <source>
        <dbReference type="ARBA" id="ARBA00000971"/>
    </source>
</evidence>
<dbReference type="InterPro" id="IPR001179">
    <property type="entry name" value="PPIase_FKBP_dom"/>
</dbReference>
<organism evidence="10 11">
    <name type="scientific">Parvibium lacunae</name>
    <dbReference type="NCBI Taxonomy" id="1888893"/>
    <lineage>
        <taxon>Bacteria</taxon>
        <taxon>Pseudomonadati</taxon>
        <taxon>Pseudomonadota</taxon>
        <taxon>Betaproteobacteria</taxon>
        <taxon>Burkholderiales</taxon>
        <taxon>Alcaligenaceae</taxon>
        <taxon>Parvibium</taxon>
    </lineage>
</organism>
<dbReference type="EMBL" id="QPGB01000005">
    <property type="protein sequence ID" value="RCS56889.1"/>
    <property type="molecule type" value="Genomic_DNA"/>
</dbReference>
<evidence type="ECO:0000256" key="3">
    <source>
        <dbReference type="ARBA" id="ARBA00023110"/>
    </source>
</evidence>
<comment type="catalytic activity">
    <reaction evidence="1 6 7">
        <text>[protein]-peptidylproline (omega=180) = [protein]-peptidylproline (omega=0)</text>
        <dbReference type="Rhea" id="RHEA:16237"/>
        <dbReference type="Rhea" id="RHEA-COMP:10747"/>
        <dbReference type="Rhea" id="RHEA-COMP:10748"/>
        <dbReference type="ChEBI" id="CHEBI:83833"/>
        <dbReference type="ChEBI" id="CHEBI:83834"/>
        <dbReference type="EC" id="5.2.1.8"/>
    </reaction>
</comment>
<feature type="domain" description="PPIase FKBP-type" evidence="9">
    <location>
        <begin position="137"/>
        <end position="222"/>
    </location>
</feature>
<sequence length="227" mass="23856">MPCLFVALNLLAMAPHTVAQANSPTLASEEEKTIYALGLQIARSISVFNLSPAELTVLSAGIKDGALGNPPAVSVESYGPKVQILAQSRQTARAAKNAEHGKAFADKAAAERGAVKTASGLVYIPIVVGKGDQPNASDTVKVHYRGTLIDGTEFDSSYKRGEAAEFPLNQVIPCWTEGVQTMKVGGKTRLVCPAKLAYGERGTPNIPGGATLNFEVELLGVIRAPKK</sequence>
<evidence type="ECO:0000256" key="6">
    <source>
        <dbReference type="PROSITE-ProRule" id="PRU00277"/>
    </source>
</evidence>
<feature type="signal peptide" evidence="8">
    <location>
        <begin position="1"/>
        <end position="21"/>
    </location>
</feature>
<keyword evidence="4 6" id="KW-0413">Isomerase</keyword>
<protein>
    <recommendedName>
        <fullName evidence="7">Peptidyl-prolyl cis-trans isomerase</fullName>
        <ecNumber evidence="7">5.2.1.8</ecNumber>
    </recommendedName>
</protein>
<keyword evidence="3 6" id="KW-0697">Rotamase</keyword>
<dbReference type="InterPro" id="IPR046357">
    <property type="entry name" value="PPIase_dom_sf"/>
</dbReference>
<dbReference type="AlphaFoldDB" id="A0A368L1D0"/>
<feature type="chain" id="PRO_5017002180" description="Peptidyl-prolyl cis-trans isomerase" evidence="8">
    <location>
        <begin position="22"/>
        <end position="227"/>
    </location>
</feature>
<evidence type="ECO:0000256" key="4">
    <source>
        <dbReference type="ARBA" id="ARBA00023235"/>
    </source>
</evidence>
<dbReference type="EC" id="5.2.1.8" evidence="7"/>
<keyword evidence="11" id="KW-1185">Reference proteome</keyword>
<evidence type="ECO:0000259" key="9">
    <source>
        <dbReference type="PROSITE" id="PS50059"/>
    </source>
</evidence>
<evidence type="ECO:0000313" key="10">
    <source>
        <dbReference type="EMBL" id="RCS56889.1"/>
    </source>
</evidence>
<dbReference type="InterPro" id="IPR000774">
    <property type="entry name" value="PPIase_FKBP_N"/>
</dbReference>
<dbReference type="Pfam" id="PF00254">
    <property type="entry name" value="FKBP_C"/>
    <property type="match status" value="1"/>
</dbReference>
<dbReference type="Gene3D" id="3.10.50.40">
    <property type="match status" value="1"/>
</dbReference>
<comment type="function">
    <text evidence="5">PPIases accelerate the folding of proteins.</text>
</comment>
<accession>A0A368L1D0</accession>
<gene>
    <name evidence="10" type="ORF">DU000_11015</name>
</gene>
<comment type="similarity">
    <text evidence="2 7">Belongs to the FKBP-type PPIase family.</text>
</comment>
<evidence type="ECO:0000256" key="2">
    <source>
        <dbReference type="ARBA" id="ARBA00006577"/>
    </source>
</evidence>
<evidence type="ECO:0000256" key="5">
    <source>
        <dbReference type="ARBA" id="ARBA00056164"/>
    </source>
</evidence>
<keyword evidence="8" id="KW-0732">Signal</keyword>
<dbReference type="SUPFAM" id="SSF54534">
    <property type="entry name" value="FKBP-like"/>
    <property type="match status" value="1"/>
</dbReference>
<dbReference type="FunFam" id="3.10.50.40:FF:000006">
    <property type="entry name" value="Peptidyl-prolyl cis-trans isomerase"/>
    <property type="match status" value="1"/>
</dbReference>
<dbReference type="Gene3D" id="1.10.287.460">
    <property type="entry name" value="Peptidyl-prolyl cis-trans isomerase, FKBP-type, N-terminal domain"/>
    <property type="match status" value="1"/>
</dbReference>
<dbReference type="PANTHER" id="PTHR43811:SF19">
    <property type="entry name" value="39 KDA FK506-BINDING NUCLEAR PROTEIN"/>
    <property type="match status" value="1"/>
</dbReference>
<name>A0A368L1D0_9BURK</name>
<evidence type="ECO:0000313" key="11">
    <source>
        <dbReference type="Proteomes" id="UP000252357"/>
    </source>
</evidence>
<comment type="caution">
    <text evidence="10">The sequence shown here is derived from an EMBL/GenBank/DDBJ whole genome shotgun (WGS) entry which is preliminary data.</text>
</comment>
<dbReference type="PROSITE" id="PS50059">
    <property type="entry name" value="FKBP_PPIASE"/>
    <property type="match status" value="1"/>
</dbReference>
<proteinExistence type="inferred from homology"/>
<dbReference type="GO" id="GO:0003755">
    <property type="term" value="F:peptidyl-prolyl cis-trans isomerase activity"/>
    <property type="evidence" value="ECO:0007669"/>
    <property type="project" value="UniProtKB-UniRule"/>
</dbReference>
<dbReference type="OrthoDB" id="280278at2"/>
<evidence type="ECO:0000256" key="7">
    <source>
        <dbReference type="RuleBase" id="RU003915"/>
    </source>
</evidence>
<evidence type="ECO:0000256" key="8">
    <source>
        <dbReference type="SAM" id="SignalP"/>
    </source>
</evidence>
<dbReference type="Proteomes" id="UP000252357">
    <property type="component" value="Unassembled WGS sequence"/>
</dbReference>
<dbReference type="InterPro" id="IPR036944">
    <property type="entry name" value="PPIase_FKBP_N_sf"/>
</dbReference>
<dbReference type="GO" id="GO:0006457">
    <property type="term" value="P:protein folding"/>
    <property type="evidence" value="ECO:0007669"/>
    <property type="project" value="InterPro"/>
</dbReference>
<reference evidence="10 11" key="1">
    <citation type="journal article" date="2018" name="Int. J. Syst. Evol. Microbiol.">
        <title>Parvibium lacunae gen. nov., sp. nov., a new member of the family Alcaligenaceae isolated from a freshwater pond.</title>
        <authorList>
            <person name="Chen W.M."/>
            <person name="Xie P.B."/>
            <person name="Hsu M.Y."/>
            <person name="Sheu S.Y."/>
        </authorList>
    </citation>
    <scope>NUCLEOTIDE SEQUENCE [LARGE SCALE GENOMIC DNA]</scope>
    <source>
        <strain evidence="10 11">KMB9</strain>
    </source>
</reference>